<dbReference type="InterPro" id="IPR029056">
    <property type="entry name" value="Ribokinase-like"/>
</dbReference>
<dbReference type="SUPFAM" id="SSF53613">
    <property type="entry name" value="Ribokinase-like"/>
    <property type="match status" value="1"/>
</dbReference>
<gene>
    <name evidence="4" type="ORF">SAMN02745190_01511</name>
</gene>
<evidence type="ECO:0000256" key="2">
    <source>
        <dbReference type="ARBA" id="ARBA00022777"/>
    </source>
</evidence>
<proteinExistence type="predicted"/>
<dbReference type="GO" id="GO:0033785">
    <property type="term" value="F:heptose 7-phosphate kinase activity"/>
    <property type="evidence" value="ECO:0007669"/>
    <property type="project" value="TreeGrafter"/>
</dbReference>
<dbReference type="PROSITE" id="PS00584">
    <property type="entry name" value="PFKB_KINASES_2"/>
    <property type="match status" value="1"/>
</dbReference>
<evidence type="ECO:0000256" key="1">
    <source>
        <dbReference type="ARBA" id="ARBA00022679"/>
    </source>
</evidence>
<accession>A0A1M4XJY6</accession>
<dbReference type="PANTHER" id="PTHR46969">
    <property type="entry name" value="BIFUNCTIONAL PROTEIN HLDE"/>
    <property type="match status" value="1"/>
</dbReference>
<dbReference type="InterPro" id="IPR002173">
    <property type="entry name" value="Carboh/pur_kinase_PfkB_CS"/>
</dbReference>
<dbReference type="GO" id="GO:0016773">
    <property type="term" value="F:phosphotransferase activity, alcohol group as acceptor"/>
    <property type="evidence" value="ECO:0007669"/>
    <property type="project" value="InterPro"/>
</dbReference>
<dbReference type="Pfam" id="PF00294">
    <property type="entry name" value="PfkB"/>
    <property type="match status" value="1"/>
</dbReference>
<dbReference type="GO" id="GO:0005829">
    <property type="term" value="C:cytosol"/>
    <property type="evidence" value="ECO:0007669"/>
    <property type="project" value="TreeGrafter"/>
</dbReference>
<evidence type="ECO:0000259" key="3">
    <source>
        <dbReference type="Pfam" id="PF00294"/>
    </source>
</evidence>
<dbReference type="Gene3D" id="3.40.1190.20">
    <property type="match status" value="1"/>
</dbReference>
<keyword evidence="5" id="KW-1185">Reference proteome</keyword>
<dbReference type="AlphaFoldDB" id="A0A1M4XJY6"/>
<dbReference type="GO" id="GO:0033786">
    <property type="term" value="F:heptose-1-phosphate adenylyltransferase activity"/>
    <property type="evidence" value="ECO:0007669"/>
    <property type="project" value="TreeGrafter"/>
</dbReference>
<dbReference type="STRING" id="1123243.SAMN02745190_01511"/>
<keyword evidence="1" id="KW-0808">Transferase</keyword>
<dbReference type="CDD" id="cd01172">
    <property type="entry name" value="RfaE_like"/>
    <property type="match status" value="1"/>
</dbReference>
<name>A0A1M4XJY6_9FIRM</name>
<feature type="domain" description="Carbohydrate kinase PfkB" evidence="3">
    <location>
        <begin position="20"/>
        <end position="320"/>
    </location>
</feature>
<dbReference type="EMBL" id="FQUG01000005">
    <property type="protein sequence ID" value="SHE93731.1"/>
    <property type="molecule type" value="Genomic_DNA"/>
</dbReference>
<keyword evidence="2" id="KW-0418">Kinase</keyword>
<sequence>MIHMENELKKLLRDMQGKRILILGDVIADIYLFGSIARISREAPVLVLEQAEERVVAGGAANVVNNVATLGGSAEACGIVGDDKAAEGLRNILSKNGAGVEGLLTDKTRPTIAKTRIIAGGRETVSQQIVRVDRESREPMTEALSDALVKYVESRIEEGIDGLVLSDYGGAVVTDDVQKKILALCREKGVLTIVDSRYSVKRFVGVDYVKQNDSELSAAFGRELKDEKDIRETGAELLTLLDAKGILVTRGDKGMTVIEEGVAEDIPVRDKSEVFDVSGAGDTCVAAFILAKAAGADSVRAAELANFASGIAVRKKGTATVSAEELSAVIEKFA</sequence>
<dbReference type="InterPro" id="IPR011913">
    <property type="entry name" value="RfaE_dom_I"/>
</dbReference>
<protein>
    <submittedName>
        <fullName evidence="4">RfaE bifunctional protein, domain I</fullName>
    </submittedName>
</protein>
<evidence type="ECO:0000313" key="4">
    <source>
        <dbReference type="EMBL" id="SHE93731.1"/>
    </source>
</evidence>
<dbReference type="InterPro" id="IPR011611">
    <property type="entry name" value="PfkB_dom"/>
</dbReference>
<evidence type="ECO:0000313" key="5">
    <source>
        <dbReference type="Proteomes" id="UP000184404"/>
    </source>
</evidence>
<reference evidence="4 5" key="1">
    <citation type="submission" date="2016-11" db="EMBL/GenBank/DDBJ databases">
        <authorList>
            <person name="Jaros S."/>
            <person name="Januszkiewicz K."/>
            <person name="Wedrychowicz H."/>
        </authorList>
    </citation>
    <scope>NUCLEOTIDE SEQUENCE [LARGE SCALE GENOMIC DNA]</scope>
    <source>
        <strain evidence="4 5">DSM 10502</strain>
    </source>
</reference>
<dbReference type="Proteomes" id="UP000184404">
    <property type="component" value="Unassembled WGS sequence"/>
</dbReference>
<dbReference type="PANTHER" id="PTHR46969:SF1">
    <property type="entry name" value="BIFUNCTIONAL PROTEIN HLDE"/>
    <property type="match status" value="1"/>
</dbReference>
<organism evidence="4 5">
    <name type="scientific">Schwartzia succinivorans DSM 10502</name>
    <dbReference type="NCBI Taxonomy" id="1123243"/>
    <lineage>
        <taxon>Bacteria</taxon>
        <taxon>Bacillati</taxon>
        <taxon>Bacillota</taxon>
        <taxon>Negativicutes</taxon>
        <taxon>Selenomonadales</taxon>
        <taxon>Selenomonadaceae</taxon>
        <taxon>Schwartzia</taxon>
    </lineage>
</organism>